<dbReference type="EMBL" id="NBAG03000378">
    <property type="protein sequence ID" value="PNI32737.1"/>
    <property type="molecule type" value="Genomic_DNA"/>
</dbReference>
<sequence length="55" mass="6294">TLSIMVTVFAINIHHRSSSTHNAMAPWVRKIFLHTLPKLLCMRSHVDRLLKIGNS</sequence>
<comment type="caution">
    <text evidence="2">The sequence shown here is derived from an EMBL/GenBank/DDBJ whole genome shotgun (WGS) entry which is preliminary data.</text>
</comment>
<accession>A0A2J8KCH5</accession>
<gene>
    <name evidence="2" type="ORF">CK820_G0039824</name>
</gene>
<feature type="non-terminal residue" evidence="2">
    <location>
        <position position="1"/>
    </location>
</feature>
<organism evidence="2 3">
    <name type="scientific">Pan troglodytes</name>
    <name type="common">Chimpanzee</name>
    <dbReference type="NCBI Taxonomy" id="9598"/>
    <lineage>
        <taxon>Eukaryota</taxon>
        <taxon>Metazoa</taxon>
        <taxon>Chordata</taxon>
        <taxon>Craniata</taxon>
        <taxon>Vertebrata</taxon>
        <taxon>Euteleostomi</taxon>
        <taxon>Mammalia</taxon>
        <taxon>Eutheria</taxon>
        <taxon>Euarchontoglires</taxon>
        <taxon>Primates</taxon>
        <taxon>Haplorrhini</taxon>
        <taxon>Catarrhini</taxon>
        <taxon>Hominidae</taxon>
        <taxon>Pan</taxon>
    </lineage>
</organism>
<name>A0A2J8KCH5_PANTR</name>
<protein>
    <submittedName>
        <fullName evidence="2">CHRNA5 isoform 2</fullName>
    </submittedName>
</protein>
<dbReference type="SUPFAM" id="SSF90112">
    <property type="entry name" value="Neurotransmitter-gated ion-channel transmembrane pore"/>
    <property type="match status" value="1"/>
</dbReference>
<feature type="domain" description="Neurotransmitter-gated ion-channel transmembrane" evidence="1">
    <location>
        <begin position="1"/>
        <end position="45"/>
    </location>
</feature>
<dbReference type="Proteomes" id="UP000236370">
    <property type="component" value="Unassembled WGS sequence"/>
</dbReference>
<evidence type="ECO:0000313" key="2">
    <source>
        <dbReference type="EMBL" id="PNI32737.1"/>
    </source>
</evidence>
<dbReference type="InterPro" id="IPR006029">
    <property type="entry name" value="Neurotrans-gated_channel_TM"/>
</dbReference>
<evidence type="ECO:0000313" key="3">
    <source>
        <dbReference type="Proteomes" id="UP000236370"/>
    </source>
</evidence>
<evidence type="ECO:0000259" key="1">
    <source>
        <dbReference type="Pfam" id="PF02932"/>
    </source>
</evidence>
<dbReference type="GO" id="GO:0006811">
    <property type="term" value="P:monoatomic ion transport"/>
    <property type="evidence" value="ECO:0007669"/>
    <property type="project" value="InterPro"/>
</dbReference>
<dbReference type="InterPro" id="IPR038050">
    <property type="entry name" value="Neuro_actylchol_rec"/>
</dbReference>
<dbReference type="Gene3D" id="1.20.58.390">
    <property type="entry name" value="Neurotransmitter-gated ion-channel transmembrane domain"/>
    <property type="match status" value="1"/>
</dbReference>
<reference evidence="2 3" key="1">
    <citation type="submission" date="2017-12" db="EMBL/GenBank/DDBJ databases">
        <title>High-resolution comparative analysis of great ape genomes.</title>
        <authorList>
            <person name="Pollen A."/>
            <person name="Hastie A."/>
            <person name="Hormozdiari F."/>
            <person name="Dougherty M."/>
            <person name="Liu R."/>
            <person name="Chaisson M."/>
            <person name="Hoppe E."/>
            <person name="Hill C."/>
            <person name="Pang A."/>
            <person name="Hillier L."/>
            <person name="Baker C."/>
            <person name="Armstrong J."/>
            <person name="Shendure J."/>
            <person name="Paten B."/>
            <person name="Wilson R."/>
            <person name="Chao H."/>
            <person name="Schneider V."/>
            <person name="Ventura M."/>
            <person name="Kronenberg Z."/>
            <person name="Murali S."/>
            <person name="Gordon D."/>
            <person name="Cantsilieris S."/>
            <person name="Munson K."/>
            <person name="Nelson B."/>
            <person name="Raja A."/>
            <person name="Underwood J."/>
            <person name="Diekhans M."/>
            <person name="Fiddes I."/>
            <person name="Haussler D."/>
            <person name="Eichler E."/>
        </authorList>
    </citation>
    <scope>NUCLEOTIDE SEQUENCE [LARGE SCALE GENOMIC DNA]</scope>
    <source>
        <strain evidence="2">Yerkes chimp pedigree #C0471</strain>
    </source>
</reference>
<dbReference type="AlphaFoldDB" id="A0A2J8KCH5"/>
<dbReference type="InterPro" id="IPR036719">
    <property type="entry name" value="Neuro-gated_channel_TM_sf"/>
</dbReference>
<dbReference type="GO" id="GO:0016020">
    <property type="term" value="C:membrane"/>
    <property type="evidence" value="ECO:0007669"/>
    <property type="project" value="InterPro"/>
</dbReference>
<proteinExistence type="predicted"/>
<dbReference type="Pfam" id="PF02932">
    <property type="entry name" value="Neur_chan_memb"/>
    <property type="match status" value="1"/>
</dbReference>